<gene>
    <name evidence="1" type="ORF">NSCI0253_LOCUS5180</name>
</gene>
<evidence type="ECO:0000313" key="1">
    <source>
        <dbReference type="EMBL" id="CAD8830834.1"/>
    </source>
</evidence>
<proteinExistence type="predicted"/>
<sequence>MLLAPVAQLMRCVLELAADDPQFARLGATAELIVHEGRSSSWSNPEMEAVRAEVRRREDAWQMFTSGKLLSASSEDMFSMAAHHLVLREMVIDVRDGQTVPEYGAIIMRVAHSLLGVRFVCQNDLEDALCHMLGCNSGGELLAPLAQAGLVLAGLADQRTAIEEEDAAPGGVSRAAALVASMLS</sequence>
<accession>A0A7S0ZS46</accession>
<organism evidence="1">
    <name type="scientific">Noctiluca scintillans</name>
    <name type="common">Sea sparkle</name>
    <name type="synonym">Red tide dinoflagellate</name>
    <dbReference type="NCBI Taxonomy" id="2966"/>
    <lineage>
        <taxon>Eukaryota</taxon>
        <taxon>Sar</taxon>
        <taxon>Alveolata</taxon>
        <taxon>Dinophyceae</taxon>
        <taxon>Noctilucales</taxon>
        <taxon>Noctilucaceae</taxon>
        <taxon>Noctiluca</taxon>
    </lineage>
</organism>
<reference evidence="1" key="1">
    <citation type="submission" date="2021-01" db="EMBL/GenBank/DDBJ databases">
        <authorList>
            <person name="Corre E."/>
            <person name="Pelletier E."/>
            <person name="Niang G."/>
            <person name="Scheremetjew M."/>
            <person name="Finn R."/>
            <person name="Kale V."/>
            <person name="Holt S."/>
            <person name="Cochrane G."/>
            <person name="Meng A."/>
            <person name="Brown T."/>
            <person name="Cohen L."/>
        </authorList>
    </citation>
    <scope>NUCLEOTIDE SEQUENCE</scope>
</reference>
<protein>
    <submittedName>
        <fullName evidence="1">Uncharacterized protein</fullName>
    </submittedName>
</protein>
<dbReference type="EMBL" id="HBFQ01007429">
    <property type="protein sequence ID" value="CAD8830834.1"/>
    <property type="molecule type" value="Transcribed_RNA"/>
</dbReference>
<dbReference type="AlphaFoldDB" id="A0A7S0ZS46"/>
<name>A0A7S0ZS46_NOCSC</name>